<dbReference type="Proteomes" id="UP001479520">
    <property type="component" value="Chromosome"/>
</dbReference>
<reference evidence="2 3" key="1">
    <citation type="submission" date="2024-04" db="EMBL/GenBank/DDBJ databases">
        <title>Dissimilatory iodate-reducing microorganisms contribute to the enrichment of iodine in groundwater.</title>
        <authorList>
            <person name="Jiang Z."/>
        </authorList>
    </citation>
    <scope>NUCLEOTIDE SEQUENCE [LARGE SCALE GENOMIC DNA]</scope>
    <source>
        <strain evidence="2 3">NCP973</strain>
    </source>
</reference>
<name>A0ABZ2XIH8_9RHOO</name>
<organism evidence="2 3">
    <name type="scientific">Azonexus hydrophilus</name>
    <dbReference type="NCBI Taxonomy" id="418702"/>
    <lineage>
        <taxon>Bacteria</taxon>
        <taxon>Pseudomonadati</taxon>
        <taxon>Pseudomonadota</taxon>
        <taxon>Betaproteobacteria</taxon>
        <taxon>Rhodocyclales</taxon>
        <taxon>Azonexaceae</taxon>
        <taxon>Azonexus</taxon>
    </lineage>
</organism>
<keyword evidence="1" id="KW-0732">Signal</keyword>
<dbReference type="PANTHER" id="PTHR35271">
    <property type="entry name" value="ABC TRANSPORTER, SUBSTRATE-BINDING LIPOPROTEIN-RELATED"/>
    <property type="match status" value="1"/>
</dbReference>
<protein>
    <submittedName>
        <fullName evidence="2">ABC transporter substrate binding protein</fullName>
    </submittedName>
</protein>
<evidence type="ECO:0000313" key="2">
    <source>
        <dbReference type="EMBL" id="WZJ21727.1"/>
    </source>
</evidence>
<dbReference type="EMBL" id="CP151406">
    <property type="protein sequence ID" value="WZJ21727.1"/>
    <property type="molecule type" value="Genomic_DNA"/>
</dbReference>
<evidence type="ECO:0000256" key="1">
    <source>
        <dbReference type="SAM" id="SignalP"/>
    </source>
</evidence>
<accession>A0ABZ2XIH8</accession>
<proteinExistence type="predicted"/>
<sequence>MSRPALLLLLFFLFHAKAWAGEIALILADDSAPYREFASSLQKNLQAGWKIAYTDNNLRPADRQPVDLIVTAGSGALRTALAANPKTPILATLLPEYSYQAALVEARAPPLVSAIYLDQPAKRQARLLRLLFPEVRRVGLLVSDQSAPQIASFRSALTLQRMQLHSEQASNEQQILPTLENLLARSEVLLAVPDALIYSRSSIRPLLITAYRFQRPVIGFSASLAKAGALAALYSTPAQIGRQAGALISVHGNRLPPPRPPSEYSLTINQSVADAFGLRLPDETDLLQKLLTSGTEE</sequence>
<dbReference type="PANTHER" id="PTHR35271:SF1">
    <property type="entry name" value="ABC TRANSPORTER, SUBSTRATE-BINDING LIPOPROTEIN"/>
    <property type="match status" value="1"/>
</dbReference>
<dbReference type="Pfam" id="PF04392">
    <property type="entry name" value="ABC_sub_bind"/>
    <property type="match status" value="1"/>
</dbReference>
<feature type="chain" id="PRO_5046331861" evidence="1">
    <location>
        <begin position="21"/>
        <end position="297"/>
    </location>
</feature>
<gene>
    <name evidence="2" type="ORF">AADV58_00865</name>
</gene>
<dbReference type="Gene3D" id="3.40.50.2300">
    <property type="match status" value="2"/>
</dbReference>
<dbReference type="InterPro" id="IPR007487">
    <property type="entry name" value="ABC_transpt-TYRBP-like"/>
</dbReference>
<keyword evidence="3" id="KW-1185">Reference proteome</keyword>
<dbReference type="RefSeq" id="WP_341743812.1">
    <property type="nucleotide sequence ID" value="NZ_CP151406.1"/>
</dbReference>
<feature type="signal peptide" evidence="1">
    <location>
        <begin position="1"/>
        <end position="20"/>
    </location>
</feature>
<evidence type="ECO:0000313" key="3">
    <source>
        <dbReference type="Proteomes" id="UP001479520"/>
    </source>
</evidence>